<accession>A0A9J9QA44</accession>
<dbReference type="InterPro" id="IPR050565">
    <property type="entry name" value="LYPA1-2/EST-like"/>
</dbReference>
<keyword evidence="5" id="KW-1185">Reference proteome</keyword>
<dbReference type="GO" id="GO:0016787">
    <property type="term" value="F:hydrolase activity"/>
    <property type="evidence" value="ECO:0007669"/>
    <property type="project" value="UniProtKB-KW"/>
</dbReference>
<gene>
    <name evidence="4" type="ordered locus">Dtpsy_2100</name>
</gene>
<name>A0A9J9QA44_ACIET</name>
<feature type="domain" description="Phospholipase/carboxylesterase/thioesterase" evidence="3">
    <location>
        <begin position="21"/>
        <end position="209"/>
    </location>
</feature>
<reference evidence="4 5" key="1">
    <citation type="journal article" date="2010" name="J. Bacteriol.">
        <title>Completed genome sequence of the anaerobic iron-oxidizing bacterium Acidovorax ebreus strain TPSY.</title>
        <authorList>
            <person name="Byrne-Bailey K.G."/>
            <person name="Weber K.A."/>
            <person name="Chair A.H."/>
            <person name="Bose S."/>
            <person name="Knox T."/>
            <person name="Spanbauer T.L."/>
            <person name="Chertkov O."/>
            <person name="Coates J.D."/>
        </authorList>
    </citation>
    <scope>NUCLEOTIDE SEQUENCE [LARGE SCALE GENOMIC DNA]</scope>
    <source>
        <strain evidence="4 5">TPSY</strain>
    </source>
</reference>
<dbReference type="Proteomes" id="UP000000450">
    <property type="component" value="Chromosome"/>
</dbReference>
<dbReference type="AlphaFoldDB" id="A0A9J9QA44"/>
<dbReference type="PANTHER" id="PTHR10655:SF17">
    <property type="entry name" value="LYSOPHOSPHOLIPASE-LIKE PROTEIN 1"/>
    <property type="match status" value="1"/>
</dbReference>
<evidence type="ECO:0000259" key="3">
    <source>
        <dbReference type="Pfam" id="PF02230"/>
    </source>
</evidence>
<dbReference type="EMBL" id="CP001392">
    <property type="protein sequence ID" value="ACM33555.1"/>
    <property type="molecule type" value="Genomic_DNA"/>
</dbReference>
<proteinExistence type="inferred from homology"/>
<dbReference type="RefSeq" id="WP_015913579.1">
    <property type="nucleotide sequence ID" value="NC_011992.1"/>
</dbReference>
<dbReference type="Pfam" id="PF02230">
    <property type="entry name" value="Abhydrolase_2"/>
    <property type="match status" value="1"/>
</dbReference>
<sequence length="221" mass="23783">MLDLPLSFLHRPATPGSEPWLLVLMHGVGSNEQDLFGLAPYVPPQYHVLSLRAPYRMGPTANAWFEFTVAADGARSINEPQEAASRALVAQTVDAAARQLGIPAARVVAGGFSQGGIMALTLLLTRPELLHGAMVWHSRLLPQALPHAAQPAALAGRQLWVSHGVQDNVIPLASAQAIRDHVRTLPLALSYREYPGMHEIRPEELRDSMAWLHGLAAGAAG</sequence>
<evidence type="ECO:0000256" key="1">
    <source>
        <dbReference type="ARBA" id="ARBA00006499"/>
    </source>
</evidence>
<dbReference type="InterPro" id="IPR029058">
    <property type="entry name" value="AB_hydrolase_fold"/>
</dbReference>
<dbReference type="SUPFAM" id="SSF53474">
    <property type="entry name" value="alpha/beta-Hydrolases"/>
    <property type="match status" value="1"/>
</dbReference>
<dbReference type="Gene3D" id="3.40.50.1820">
    <property type="entry name" value="alpha/beta hydrolase"/>
    <property type="match status" value="1"/>
</dbReference>
<protein>
    <submittedName>
        <fullName evidence="4">Phospholipase/Carboxylesterase</fullName>
    </submittedName>
</protein>
<dbReference type="GeneID" id="84681046"/>
<dbReference type="InterPro" id="IPR003140">
    <property type="entry name" value="PLipase/COase/thioEstase"/>
</dbReference>
<dbReference type="KEGG" id="dia:Dtpsy_2100"/>
<evidence type="ECO:0000313" key="5">
    <source>
        <dbReference type="Proteomes" id="UP000000450"/>
    </source>
</evidence>
<comment type="similarity">
    <text evidence="1">Belongs to the AB hydrolase superfamily. AB hydrolase 2 family.</text>
</comment>
<dbReference type="PANTHER" id="PTHR10655">
    <property type="entry name" value="LYSOPHOSPHOLIPASE-RELATED"/>
    <property type="match status" value="1"/>
</dbReference>
<organism evidence="4 5">
    <name type="scientific">Acidovorax ebreus (strain TPSY)</name>
    <name type="common">Diaphorobacter sp. (strain TPSY)</name>
    <dbReference type="NCBI Taxonomy" id="535289"/>
    <lineage>
        <taxon>Bacteria</taxon>
        <taxon>Pseudomonadati</taxon>
        <taxon>Pseudomonadota</taxon>
        <taxon>Betaproteobacteria</taxon>
        <taxon>Burkholderiales</taxon>
        <taxon>Comamonadaceae</taxon>
        <taxon>Diaphorobacter</taxon>
    </lineage>
</organism>
<evidence type="ECO:0000313" key="4">
    <source>
        <dbReference type="EMBL" id="ACM33555.1"/>
    </source>
</evidence>
<evidence type="ECO:0000256" key="2">
    <source>
        <dbReference type="ARBA" id="ARBA00022801"/>
    </source>
</evidence>
<keyword evidence="2" id="KW-0378">Hydrolase</keyword>